<keyword evidence="1" id="KW-0496">Mitochondrion</keyword>
<feature type="compositionally biased region" description="Polar residues" evidence="2">
    <location>
        <begin position="13"/>
        <end position="22"/>
    </location>
</feature>
<comment type="caution">
    <text evidence="3">The sequence shown here is derived from an EMBL/GenBank/DDBJ whole genome shotgun (WGS) entry which is preliminary data.</text>
</comment>
<keyword evidence="1" id="KW-0653">Protein transport</keyword>
<reference evidence="4" key="1">
    <citation type="journal article" date="2019" name="Nat. Commun.">
        <title>The genome of broomcorn millet.</title>
        <authorList>
            <person name="Zou C."/>
            <person name="Miki D."/>
            <person name="Li D."/>
            <person name="Tang Q."/>
            <person name="Xiao L."/>
            <person name="Rajput S."/>
            <person name="Deng P."/>
            <person name="Jia W."/>
            <person name="Huang R."/>
            <person name="Zhang M."/>
            <person name="Sun Y."/>
            <person name="Hu J."/>
            <person name="Fu X."/>
            <person name="Schnable P.S."/>
            <person name="Li F."/>
            <person name="Zhang H."/>
            <person name="Feng B."/>
            <person name="Zhu X."/>
            <person name="Liu R."/>
            <person name="Schnable J.C."/>
            <person name="Zhu J.-K."/>
            <person name="Zhang H."/>
        </authorList>
    </citation>
    <scope>NUCLEOTIDE SEQUENCE [LARGE SCALE GENOMIC DNA]</scope>
</reference>
<feature type="compositionally biased region" description="Pro residues" evidence="2">
    <location>
        <begin position="101"/>
        <end position="112"/>
    </location>
</feature>
<feature type="region of interest" description="Disordered" evidence="2">
    <location>
        <begin position="1"/>
        <end position="155"/>
    </location>
</feature>
<gene>
    <name evidence="3" type="ORF">C2845_PM05G19190</name>
</gene>
<dbReference type="Proteomes" id="UP000275267">
    <property type="component" value="Unassembled WGS sequence"/>
</dbReference>
<comment type="similarity">
    <text evidence="1">Belongs to the TIM50 family.</text>
</comment>
<evidence type="ECO:0000313" key="3">
    <source>
        <dbReference type="EMBL" id="RLN30872.1"/>
    </source>
</evidence>
<feature type="compositionally biased region" description="Polar residues" evidence="2">
    <location>
        <begin position="144"/>
        <end position="155"/>
    </location>
</feature>
<evidence type="ECO:0000313" key="4">
    <source>
        <dbReference type="Proteomes" id="UP000275267"/>
    </source>
</evidence>
<accession>A0A3L6T2C1</accession>
<dbReference type="InterPro" id="IPR023214">
    <property type="entry name" value="HAD_sf"/>
</dbReference>
<keyword evidence="1" id="KW-0813">Transport</keyword>
<comment type="subunit">
    <text evidence="1">Component of the TIM23 complex.</text>
</comment>
<dbReference type="AlphaFoldDB" id="A0A3L6T2C1"/>
<organism evidence="3 4">
    <name type="scientific">Panicum miliaceum</name>
    <name type="common">Proso millet</name>
    <name type="synonym">Broomcorn millet</name>
    <dbReference type="NCBI Taxonomy" id="4540"/>
    <lineage>
        <taxon>Eukaryota</taxon>
        <taxon>Viridiplantae</taxon>
        <taxon>Streptophyta</taxon>
        <taxon>Embryophyta</taxon>
        <taxon>Tracheophyta</taxon>
        <taxon>Spermatophyta</taxon>
        <taxon>Magnoliopsida</taxon>
        <taxon>Liliopsida</taxon>
        <taxon>Poales</taxon>
        <taxon>Poaceae</taxon>
        <taxon>PACMAD clade</taxon>
        <taxon>Panicoideae</taxon>
        <taxon>Panicodae</taxon>
        <taxon>Paniceae</taxon>
        <taxon>Panicinae</taxon>
        <taxon>Panicum</taxon>
        <taxon>Panicum sect. Panicum</taxon>
    </lineage>
</organism>
<evidence type="ECO:0000256" key="1">
    <source>
        <dbReference type="RuleBase" id="RU365079"/>
    </source>
</evidence>
<proteinExistence type="inferred from homology"/>
<dbReference type="EMBL" id="PQIB02000003">
    <property type="protein sequence ID" value="RLN30872.1"/>
    <property type="molecule type" value="Genomic_DNA"/>
</dbReference>
<feature type="compositionally biased region" description="Basic and acidic residues" evidence="2">
    <location>
        <begin position="125"/>
        <end position="143"/>
    </location>
</feature>
<keyword evidence="4" id="KW-1185">Reference proteome</keyword>
<keyword evidence="1" id="KW-0811">Translocation</keyword>
<dbReference type="Gene3D" id="3.40.50.1000">
    <property type="entry name" value="HAD superfamily/HAD-like"/>
    <property type="match status" value="1"/>
</dbReference>
<comment type="function">
    <text evidence="1">Essential component of the TIM23 complex, a complex that mediates the translocation of transit peptide-containing proteins across the mitochondrial inner membrane.</text>
</comment>
<dbReference type="OrthoDB" id="629677at2759"/>
<protein>
    <recommendedName>
        <fullName evidence="1">Mitochondrial import inner membrane translocase subunit TIM50</fullName>
    </recommendedName>
</protein>
<name>A0A3L6T2C1_PANMI</name>
<feature type="compositionally biased region" description="Polar residues" evidence="2">
    <location>
        <begin position="69"/>
        <end position="82"/>
    </location>
</feature>
<dbReference type="GO" id="GO:0005744">
    <property type="term" value="C:TIM23 mitochondrial import inner membrane translocase complex"/>
    <property type="evidence" value="ECO:0007669"/>
    <property type="project" value="UniProtKB-UniRule"/>
</dbReference>
<dbReference type="InterPro" id="IPR050365">
    <property type="entry name" value="TIM50"/>
</dbReference>
<evidence type="ECO:0000256" key="2">
    <source>
        <dbReference type="SAM" id="MobiDB-lite"/>
    </source>
</evidence>
<dbReference type="GO" id="GO:0015031">
    <property type="term" value="P:protein transport"/>
    <property type="evidence" value="ECO:0007669"/>
    <property type="project" value="UniProtKB-KW"/>
</dbReference>
<dbReference type="STRING" id="4540.A0A3L6T2C1"/>
<keyword evidence="1" id="KW-0809">Transit peptide</keyword>
<comment type="subcellular location">
    <subcellularLocation>
        <location evidence="1">Mitochondrion inner membrane</location>
        <topology evidence="1">Single-pass membrane protein</topology>
    </subcellularLocation>
</comment>
<dbReference type="PANTHER" id="PTHR12210">
    <property type="entry name" value="DULLARD PROTEIN PHOSPHATASE"/>
    <property type="match status" value="1"/>
</dbReference>
<sequence length="272" mass="29744">MPPAHFPILPGQSPLQLGTSPTLPDLQVVPPLHNDSPPSPEVEPDQTADRAAEETSNATAEKTAEQEQKSQIASVSSTSDTNALIVEHRSSSEPAASADPIIPPPSIEPSPPLHNDSPEVEPDQIADRAAEETSNETAEKTTDMSKCTVTGHNTLENSDKPLVLKELRKLWQKEDPNLLWEEGDYSPSNTLLVNDSPYNALRNLPHTGIFPHPYSYMNPKDNSLGPGGDLRMYLQNLAAADDVQTYVHSNPFGQPFITDSDPHWDIYSQFVV</sequence>